<dbReference type="Gene3D" id="2.60.210.10">
    <property type="entry name" value="Apoptosis, Tumor Necrosis Factor Receptor Associated Protein 2, Chain A"/>
    <property type="match status" value="1"/>
</dbReference>
<evidence type="ECO:0000259" key="2">
    <source>
        <dbReference type="PROSITE" id="PS50144"/>
    </source>
</evidence>
<accession>A0AAV4RDY8</accession>
<dbReference type="Gene3D" id="1.25.40.420">
    <property type="match status" value="1"/>
</dbReference>
<dbReference type="PROSITE" id="PS50097">
    <property type="entry name" value="BTB"/>
    <property type="match status" value="1"/>
</dbReference>
<dbReference type="InterPro" id="IPR011333">
    <property type="entry name" value="SKP1/BTB/POZ_sf"/>
</dbReference>
<evidence type="ECO:0000313" key="3">
    <source>
        <dbReference type="EMBL" id="GIY18662.1"/>
    </source>
</evidence>
<keyword evidence="4" id="KW-1185">Reference proteome</keyword>
<feature type="domain" description="BTB" evidence="1">
    <location>
        <begin position="332"/>
        <end position="399"/>
    </location>
</feature>
<dbReference type="Pfam" id="PF22486">
    <property type="entry name" value="MATH_2"/>
    <property type="match status" value="1"/>
</dbReference>
<dbReference type="InterPro" id="IPR008974">
    <property type="entry name" value="TRAF-like"/>
</dbReference>
<protein>
    <submittedName>
        <fullName evidence="3">TD and POZ domain-containing protein 3</fullName>
    </submittedName>
</protein>
<dbReference type="SMART" id="SM00225">
    <property type="entry name" value="BTB"/>
    <property type="match status" value="1"/>
</dbReference>
<gene>
    <name evidence="3" type="primary">Tdpoz3</name>
    <name evidence="3" type="ORF">CDAR_11851</name>
</gene>
<dbReference type="PANTHER" id="PTHR24413">
    <property type="entry name" value="SPECKLE-TYPE POZ PROTEIN"/>
    <property type="match status" value="1"/>
</dbReference>
<dbReference type="InterPro" id="IPR000210">
    <property type="entry name" value="BTB/POZ_dom"/>
</dbReference>
<dbReference type="InterPro" id="IPR002083">
    <property type="entry name" value="MATH/TRAF_dom"/>
</dbReference>
<dbReference type="CDD" id="cd00121">
    <property type="entry name" value="MATH"/>
    <property type="match status" value="1"/>
</dbReference>
<dbReference type="PROSITE" id="PS50144">
    <property type="entry name" value="MATH"/>
    <property type="match status" value="1"/>
</dbReference>
<evidence type="ECO:0000313" key="4">
    <source>
        <dbReference type="Proteomes" id="UP001054837"/>
    </source>
</evidence>
<dbReference type="Gene3D" id="3.30.710.10">
    <property type="entry name" value="Potassium Channel Kv1.1, Chain A"/>
    <property type="match status" value="1"/>
</dbReference>
<dbReference type="EMBL" id="BPLQ01005929">
    <property type="protein sequence ID" value="GIY18662.1"/>
    <property type="molecule type" value="Genomic_DNA"/>
</dbReference>
<dbReference type="FunFam" id="3.30.710.10:FF:000159">
    <property type="entry name" value="Speckle-type POZ protein B"/>
    <property type="match status" value="1"/>
</dbReference>
<dbReference type="GO" id="GO:0030163">
    <property type="term" value="P:protein catabolic process"/>
    <property type="evidence" value="ECO:0007669"/>
    <property type="project" value="UniProtKB-ARBA"/>
</dbReference>
<sequence>MACKDDVALTVTWSIEGISYLKYANVCSSDFYPHSDDDQRYYLRLGMGINDTNFISFYIYNNKQDTIERDYELSILATNGSPLISRKVTKCLFNESKHGFSDFVGRNEILENRKQEFLKNDTLTLRCRLWESRMSQKIHFFCKTRPNIDRTHFLWTLDRFSSLTLQDEKVASLRTADDSDTLLEMKLFFVELEEEEKIQIEVINPHCVEYCKCRVSVLDINGISVESFQDELVFSSEDAIDKRQVPPFLSKRKLLELKNQSLPNDTLSLKCEFSCYSGMETYISENTFCNLDDFNSTEPQLSSASTIDTNQKSTVSPLGEDLKILFDNQILCDVKLRTTTDTFHAHKIILSARSPVFRAMFTSDMKENVQQCVEIPDVDADTMREMLRYIYTDTVTDLQWKNAYKLYEAADKYGILNLKENCSSVLRSYLLATNACEVLILSYLHEDVELKKAVQNYILNHEKEIIISENWKDLMKNHSFLAAETMQEGYLRKYLVHSESR</sequence>
<comment type="caution">
    <text evidence="3">The sequence shown here is derived from an EMBL/GenBank/DDBJ whole genome shotgun (WGS) entry which is preliminary data.</text>
</comment>
<dbReference type="SUPFAM" id="SSF49599">
    <property type="entry name" value="TRAF domain-like"/>
    <property type="match status" value="1"/>
</dbReference>
<reference evidence="3 4" key="1">
    <citation type="submission" date="2021-06" db="EMBL/GenBank/DDBJ databases">
        <title>Caerostris darwini draft genome.</title>
        <authorList>
            <person name="Kono N."/>
            <person name="Arakawa K."/>
        </authorList>
    </citation>
    <scope>NUCLEOTIDE SEQUENCE [LARGE SCALE GENOMIC DNA]</scope>
</reference>
<dbReference type="Pfam" id="PF00651">
    <property type="entry name" value="BTB"/>
    <property type="match status" value="1"/>
</dbReference>
<name>A0AAV4RDY8_9ARAC</name>
<organism evidence="3 4">
    <name type="scientific">Caerostris darwini</name>
    <dbReference type="NCBI Taxonomy" id="1538125"/>
    <lineage>
        <taxon>Eukaryota</taxon>
        <taxon>Metazoa</taxon>
        <taxon>Ecdysozoa</taxon>
        <taxon>Arthropoda</taxon>
        <taxon>Chelicerata</taxon>
        <taxon>Arachnida</taxon>
        <taxon>Araneae</taxon>
        <taxon>Araneomorphae</taxon>
        <taxon>Entelegynae</taxon>
        <taxon>Araneoidea</taxon>
        <taxon>Araneidae</taxon>
        <taxon>Caerostris</taxon>
    </lineage>
</organism>
<feature type="domain" description="MATH" evidence="2">
    <location>
        <begin position="8"/>
        <end position="129"/>
    </location>
</feature>
<dbReference type="Proteomes" id="UP001054837">
    <property type="component" value="Unassembled WGS sequence"/>
</dbReference>
<proteinExistence type="predicted"/>
<dbReference type="SUPFAM" id="SSF54695">
    <property type="entry name" value="POZ domain"/>
    <property type="match status" value="1"/>
</dbReference>
<dbReference type="AlphaFoldDB" id="A0AAV4RDY8"/>
<evidence type="ECO:0000259" key="1">
    <source>
        <dbReference type="PROSITE" id="PS50097"/>
    </source>
</evidence>